<feature type="transmembrane region" description="Helical" evidence="4">
    <location>
        <begin position="129"/>
        <end position="149"/>
    </location>
</feature>
<reference evidence="8 9" key="1">
    <citation type="submission" date="2018-09" db="EMBL/GenBank/DDBJ databases">
        <title>Discovery and Ecogenomic Context for Candidatus Cryosericales, a Global Caldiserica Order Active in Thawing Permafrost.</title>
        <authorList>
            <person name="Martinez M.A."/>
            <person name="Woodcroft B.J."/>
            <person name="Ignacio Espinoza J.C."/>
            <person name="Zayed A."/>
            <person name="Singleton C.M."/>
            <person name="Boyd J."/>
            <person name="Li Y.-F."/>
            <person name="Purvine S."/>
            <person name="Maughan H."/>
            <person name="Hodgkins S.B."/>
            <person name="Anderson D."/>
            <person name="Sederholm M."/>
            <person name="Temperton B."/>
            <person name="Saleska S.R."/>
            <person name="Tyson G.W."/>
            <person name="Rich V.I."/>
        </authorList>
    </citation>
    <scope>NUCLEOTIDE SEQUENCE [LARGE SCALE GENOMIC DNA]</scope>
    <source>
        <strain evidence="7 8">SMC2</strain>
        <strain evidence="6 9">SMC3</strain>
    </source>
</reference>
<dbReference type="Pfam" id="PF00144">
    <property type="entry name" value="Beta-lactamase"/>
    <property type="match status" value="1"/>
</dbReference>
<evidence type="ECO:0000259" key="5">
    <source>
        <dbReference type="Pfam" id="PF00144"/>
    </source>
</evidence>
<feature type="region of interest" description="Disordered" evidence="3">
    <location>
        <begin position="1"/>
        <end position="72"/>
    </location>
</feature>
<dbReference type="EMBL" id="QXIW01000031">
    <property type="protein sequence ID" value="RIE12179.1"/>
    <property type="molecule type" value="Genomic_DNA"/>
</dbReference>
<gene>
    <name evidence="7" type="ORF">SMC2_06840</name>
    <name evidence="6" type="ORF">SMC3_07240</name>
</gene>
<keyword evidence="4" id="KW-1133">Transmembrane helix</keyword>
<dbReference type="AlphaFoldDB" id="A0A398DEP1"/>
<keyword evidence="4" id="KW-0812">Transmembrane</keyword>
<dbReference type="GO" id="GO:0016787">
    <property type="term" value="F:hydrolase activity"/>
    <property type="evidence" value="ECO:0007669"/>
    <property type="project" value="UniProtKB-KW"/>
</dbReference>
<dbReference type="PANTHER" id="PTHR46825:SF11">
    <property type="entry name" value="PENICILLIN-BINDING PROTEIN 4"/>
    <property type="match status" value="1"/>
</dbReference>
<dbReference type="PANTHER" id="PTHR46825">
    <property type="entry name" value="D-ALANYL-D-ALANINE-CARBOXYPEPTIDASE/ENDOPEPTIDASE AMPH"/>
    <property type="match status" value="1"/>
</dbReference>
<feature type="compositionally biased region" description="Low complexity" evidence="3">
    <location>
        <begin position="57"/>
        <end position="71"/>
    </location>
</feature>
<name>A0A398DEP1_9BACT</name>
<organism evidence="6 9">
    <name type="scientific">Candidatus Cryosericum hinesii</name>
    <dbReference type="NCBI Taxonomy" id="2290915"/>
    <lineage>
        <taxon>Bacteria</taxon>
        <taxon>Pseudomonadati</taxon>
        <taxon>Caldisericota/Cryosericota group</taxon>
        <taxon>Candidatus Cryosericota</taxon>
        <taxon>Candidatus Cryosericia</taxon>
        <taxon>Candidatus Cryosericales</taxon>
        <taxon>Candidatus Cryosericaceae</taxon>
        <taxon>Candidatus Cryosericum</taxon>
    </lineage>
</organism>
<dbReference type="InterPro" id="IPR001466">
    <property type="entry name" value="Beta-lactam-related"/>
</dbReference>
<comment type="caution">
    <text evidence="6">The sequence shown here is derived from an EMBL/GenBank/DDBJ whole genome shotgun (WGS) entry which is preliminary data.</text>
</comment>
<evidence type="ECO:0000313" key="7">
    <source>
        <dbReference type="EMBL" id="RIE12576.1"/>
    </source>
</evidence>
<accession>A0A398DEP1</accession>
<evidence type="ECO:0000256" key="2">
    <source>
        <dbReference type="ARBA" id="ARBA00023136"/>
    </source>
</evidence>
<evidence type="ECO:0000313" key="6">
    <source>
        <dbReference type="EMBL" id="RIE12179.1"/>
    </source>
</evidence>
<evidence type="ECO:0000313" key="9">
    <source>
        <dbReference type="Proteomes" id="UP000266042"/>
    </source>
</evidence>
<keyword evidence="6" id="KW-0378">Hydrolase</keyword>
<keyword evidence="8" id="KW-1185">Reference proteome</keyword>
<proteinExistence type="predicted"/>
<feature type="domain" description="Beta-lactamase-related" evidence="5">
    <location>
        <begin position="198"/>
        <end position="516"/>
    </location>
</feature>
<evidence type="ECO:0000256" key="1">
    <source>
        <dbReference type="ARBA" id="ARBA00004370"/>
    </source>
</evidence>
<comment type="subcellular location">
    <subcellularLocation>
        <location evidence="1">Membrane</location>
    </subcellularLocation>
</comment>
<dbReference type="Proteomes" id="UP000266042">
    <property type="component" value="Unassembled WGS sequence"/>
</dbReference>
<sequence length="532" mass="58311">MVSFSTGYPDSSIAAPRSKFRHPPRDATRTSIGHRPCLSMPLPVSKISSTPRERATPRTSSTLSNSSSMFTNDLPTRRRFQINPTMIRLLLQRPDLPGRIRDAREVLLEKFQLIQWYNKQMSRRTRRGWISMAVVVLVAAAGAFTGPVLRTDAPTRLRADIVIPARPTSLQLETPTPPLAGIVIPRRPTLLQLDVLTLRETYRLPSLEICVIRADSVVDVAVGGVRKAGGTAAVTSQDLFHLGSMTKAMTATMLSTLVQEGKLSWSMTMTQAFPAIASTMDPRYKNVTLEQLVTHTSGLAGYTTDPEWASIPPFTGTPAQQRQAFARMLLTSPPAGRAGVYRYSNAGYAVAAAIAERVTGKTWEQLMQQRVFGPLKIRAAYGWPLLSGDDEPWGHRIKNGVVTPHNPSDNYRVPTVLAPAGDVSMSILDYSVFARLHLAGLENIDGSVLSAAGIQRLHQPVLAYSCGWHEELIDGVPTSWHRGTCDTFDTFVLLQPSRDIGVIVFTNADGDNTAANALFAEMPKLAGLYARR</sequence>
<dbReference type="GO" id="GO:0016020">
    <property type="term" value="C:membrane"/>
    <property type="evidence" value="ECO:0007669"/>
    <property type="project" value="UniProtKB-SubCell"/>
</dbReference>
<keyword evidence="2 4" id="KW-0472">Membrane</keyword>
<dbReference type="Gene3D" id="3.40.710.10">
    <property type="entry name" value="DD-peptidase/beta-lactamase superfamily"/>
    <property type="match status" value="1"/>
</dbReference>
<dbReference type="SUPFAM" id="SSF56601">
    <property type="entry name" value="beta-lactamase/transpeptidase-like"/>
    <property type="match status" value="1"/>
</dbReference>
<dbReference type="InterPro" id="IPR050491">
    <property type="entry name" value="AmpC-like"/>
</dbReference>
<evidence type="ECO:0000256" key="3">
    <source>
        <dbReference type="SAM" id="MobiDB-lite"/>
    </source>
</evidence>
<evidence type="ECO:0000256" key="4">
    <source>
        <dbReference type="SAM" id="Phobius"/>
    </source>
</evidence>
<dbReference type="InterPro" id="IPR012338">
    <property type="entry name" value="Beta-lactam/transpept-like"/>
</dbReference>
<dbReference type="Proteomes" id="UP000265724">
    <property type="component" value="Unassembled WGS sequence"/>
</dbReference>
<dbReference type="EMBL" id="QXIX01000054">
    <property type="protein sequence ID" value="RIE12576.1"/>
    <property type="molecule type" value="Genomic_DNA"/>
</dbReference>
<evidence type="ECO:0000313" key="8">
    <source>
        <dbReference type="Proteomes" id="UP000265724"/>
    </source>
</evidence>
<protein>
    <submittedName>
        <fullName evidence="6">Class A beta-lactamase-related serine hydrolase</fullName>
    </submittedName>
</protein>